<accession>A0A179DF44</accession>
<gene>
    <name evidence="2" type="ORF">A5893_11710</name>
</gene>
<dbReference type="STRING" id="1826909.A5893_11710"/>
<comment type="caution">
    <text evidence="2">The sequence shown here is derived from an EMBL/GenBank/DDBJ whole genome shotgun (WGS) entry which is preliminary data.</text>
</comment>
<keyword evidence="1" id="KW-0732">Signal</keyword>
<evidence type="ECO:0000313" key="2">
    <source>
        <dbReference type="EMBL" id="OAQ39320.1"/>
    </source>
</evidence>
<dbReference type="InterPro" id="IPR026444">
    <property type="entry name" value="Secre_tail"/>
</dbReference>
<feature type="signal peptide" evidence="1">
    <location>
        <begin position="1"/>
        <end position="26"/>
    </location>
</feature>
<protein>
    <recommendedName>
        <fullName evidence="4">Secretion system C-terminal sorting domain-containing protein</fullName>
    </recommendedName>
</protein>
<dbReference type="OrthoDB" id="975384at2"/>
<name>A0A179DF44_9SPHI</name>
<sequence>MKTKLPNLFGCLAAVILMCFSFNTQAQLGQLLGWQFSNPASLGTEVTATSYFTNEGMEISTLSRGAGFKPSGLARAFSSALTNYPFPPPPVTTPPTPAQSTSKQQALDDNVYYEITVKPKTNFTASLSSIEAKIRRSAAGVQSYRWSYSVNGAAFIEIGTADVTGFTDTNDFGVAQAPIDLSTIPDLQNISSSTTIRLRIYAWGISSTGGSTAFARYVATDLTPVLAIRGEVNIPTPILAWQFGTPATVGNEASVASTTTDTQLSPSNLVRGAGFLPASLARSFNASSTVFTSSTKQTALTNNEYFEFDVTPNATGKYLNLQSLQYILRRTTNGAANFRWQYSRNGGAFVEIGAADISLLSSDDGVLQSELNLSGIADLQNIPTSQSLKFRIYAWGATTSGGAFAIGKTVASTSRNSLELRGTISNTLPVSLTSFTGNYQNNAVNLIWQTASETNNSHFEIFRSGDNKKQISLGKVPGNGNSNALNTYRFKDTQPLAGQNYYFLKQIDLDGKINEVGIYTVNVGLEKLQLSAYHSVEENAVLLSLYSVTGGKGKLQIFDLGGKKISDINVQLEKGYQSLRIPATLTQGIYLVNYSSASEQISSKFLGN</sequence>
<reference evidence="2 3" key="1">
    <citation type="submission" date="2016-04" db="EMBL/GenBank/DDBJ databases">
        <authorList>
            <person name="Evans L.H."/>
            <person name="Alamgir A."/>
            <person name="Owens N."/>
            <person name="Weber N.D."/>
            <person name="Virtaneva K."/>
            <person name="Barbian K."/>
            <person name="Babar A."/>
            <person name="Rosenke K."/>
        </authorList>
    </citation>
    <scope>NUCLEOTIDE SEQUENCE [LARGE SCALE GENOMIC DNA]</scope>
    <source>
        <strain evidence="2 3">CCM 8644</strain>
    </source>
</reference>
<evidence type="ECO:0008006" key="4">
    <source>
        <dbReference type="Google" id="ProtNLM"/>
    </source>
</evidence>
<keyword evidence="3" id="KW-1185">Reference proteome</keyword>
<dbReference type="Gene3D" id="2.60.40.10">
    <property type="entry name" value="Immunoglobulins"/>
    <property type="match status" value="1"/>
</dbReference>
<proteinExistence type="predicted"/>
<evidence type="ECO:0000256" key="1">
    <source>
        <dbReference type="SAM" id="SignalP"/>
    </source>
</evidence>
<dbReference type="EMBL" id="LWHJ01000028">
    <property type="protein sequence ID" value="OAQ39320.1"/>
    <property type="molecule type" value="Genomic_DNA"/>
</dbReference>
<feature type="chain" id="PRO_5008100448" description="Secretion system C-terminal sorting domain-containing protein" evidence="1">
    <location>
        <begin position="27"/>
        <end position="608"/>
    </location>
</feature>
<dbReference type="InterPro" id="IPR013783">
    <property type="entry name" value="Ig-like_fold"/>
</dbReference>
<reference evidence="2 3" key="2">
    <citation type="submission" date="2016-06" db="EMBL/GenBank/DDBJ databases">
        <title>Pedobacter psychrophilus sp. nov., isolated from Antarctic fragmentary rock.</title>
        <authorList>
            <person name="Svec P."/>
        </authorList>
    </citation>
    <scope>NUCLEOTIDE SEQUENCE [LARGE SCALE GENOMIC DNA]</scope>
    <source>
        <strain evidence="2 3">CCM 8644</strain>
    </source>
</reference>
<dbReference type="AlphaFoldDB" id="A0A179DF44"/>
<evidence type="ECO:0000313" key="3">
    <source>
        <dbReference type="Proteomes" id="UP000078459"/>
    </source>
</evidence>
<dbReference type="RefSeq" id="WP_068822844.1">
    <property type="nucleotide sequence ID" value="NZ_LWHJ01000028.1"/>
</dbReference>
<organism evidence="2 3">
    <name type="scientific">Pedobacter psychrophilus</name>
    <dbReference type="NCBI Taxonomy" id="1826909"/>
    <lineage>
        <taxon>Bacteria</taxon>
        <taxon>Pseudomonadati</taxon>
        <taxon>Bacteroidota</taxon>
        <taxon>Sphingobacteriia</taxon>
        <taxon>Sphingobacteriales</taxon>
        <taxon>Sphingobacteriaceae</taxon>
        <taxon>Pedobacter</taxon>
    </lineage>
</organism>
<dbReference type="NCBIfam" id="TIGR04183">
    <property type="entry name" value="Por_Secre_tail"/>
    <property type="match status" value="1"/>
</dbReference>
<dbReference type="Proteomes" id="UP000078459">
    <property type="component" value="Unassembled WGS sequence"/>
</dbReference>